<dbReference type="SUPFAM" id="SSF52540">
    <property type="entry name" value="P-loop containing nucleoside triphosphate hydrolases"/>
    <property type="match status" value="2"/>
</dbReference>
<dbReference type="EMBL" id="AP021853">
    <property type="protein sequence ID" value="BBN97589.1"/>
    <property type="molecule type" value="Genomic_DNA"/>
</dbReference>
<accession>A0A5K7WV68</accession>
<organism evidence="3 4">
    <name type="scientific">Sporolactobacillus terrae</name>
    <dbReference type="NCBI Taxonomy" id="269673"/>
    <lineage>
        <taxon>Bacteria</taxon>
        <taxon>Bacillati</taxon>
        <taxon>Bacillota</taxon>
        <taxon>Bacilli</taxon>
        <taxon>Bacillales</taxon>
        <taxon>Sporolactobacillaceae</taxon>
        <taxon>Sporolactobacillus</taxon>
    </lineage>
</organism>
<dbReference type="NCBIfam" id="TIGR00345">
    <property type="entry name" value="GET3_arsA_TRC40"/>
    <property type="match status" value="1"/>
</dbReference>
<dbReference type="AlphaFoldDB" id="A0A5K7WV68"/>
<dbReference type="InterPro" id="IPR016300">
    <property type="entry name" value="ATPase_ArsA/GET3"/>
</dbReference>
<dbReference type="NCBIfam" id="TIGR04291">
    <property type="entry name" value="arsen_driv_ArsA"/>
    <property type="match status" value="1"/>
</dbReference>
<evidence type="ECO:0000313" key="4">
    <source>
        <dbReference type="Proteomes" id="UP000326951"/>
    </source>
</evidence>
<feature type="domain" description="AAA+ ATPase" evidence="2">
    <location>
        <begin position="333"/>
        <end position="543"/>
    </location>
</feature>
<dbReference type="PANTHER" id="PTHR10803">
    <property type="entry name" value="ARSENICAL PUMP-DRIVING ATPASE ARSENITE-TRANSLOCATING ATPASE"/>
    <property type="match status" value="1"/>
</dbReference>
<dbReference type="PANTHER" id="PTHR10803:SF3">
    <property type="entry name" value="ATPASE GET3"/>
    <property type="match status" value="1"/>
</dbReference>
<dbReference type="CDD" id="cd02035">
    <property type="entry name" value="ArsA"/>
    <property type="match status" value="2"/>
</dbReference>
<proteinExistence type="inferred from homology"/>
<dbReference type="InterPro" id="IPR003593">
    <property type="entry name" value="AAA+_ATPase"/>
</dbReference>
<dbReference type="Proteomes" id="UP000326951">
    <property type="component" value="Chromosome"/>
</dbReference>
<dbReference type="GO" id="GO:0015446">
    <property type="term" value="F:ATPase-coupled arsenite transmembrane transporter activity"/>
    <property type="evidence" value="ECO:0007669"/>
    <property type="project" value="InterPro"/>
</dbReference>
<dbReference type="GO" id="GO:0005524">
    <property type="term" value="F:ATP binding"/>
    <property type="evidence" value="ECO:0007669"/>
    <property type="project" value="InterPro"/>
</dbReference>
<dbReference type="SMART" id="SM00382">
    <property type="entry name" value="AAA"/>
    <property type="match status" value="2"/>
</dbReference>
<dbReference type="Pfam" id="PF02374">
    <property type="entry name" value="ArsA_ATPase"/>
    <property type="match status" value="2"/>
</dbReference>
<evidence type="ECO:0000313" key="3">
    <source>
        <dbReference type="EMBL" id="BBN97589.1"/>
    </source>
</evidence>
<name>A0A5K7WV68_9BACL</name>
<sequence length="587" mass="64937">MSHLFHPQSMGLTPFLFFTGKGGVGKTSTACATATALADKGKKVLLISTDPASNLQDVFDTPLNMAYKEIPEVPNLFVSNLDPEEAASKYREKVVGPYRDQLPDVAVKQMEEQLSGSCTVEIAAFDAFSSMLTDQSVVQSFDHIIFDTAPTGHTLRLLQLPTAWSGFLEENTHGASCLGPLAGLSDKKKQYIETVQALSDRTKTMLMLVTRPETSAIKEAARASGELKKIGIKNQYLLINGRMKMASADDALAAAFLERENQALANLPEELKDLQSFDIFLAPFNMTGVQNIRRLFSDHFSDGDKGNEGLVHGEDSVKYPELQVMIDDLLKKKQRIIFTMGKGGVGKTTIARKIAVELAARGNKVHLTTTDPAGHLDPISSEYGEITVSRIDPKKEVEDYRRTVLDRSRDQLDEEGLAYLKEDLRSPCTEEIAVFRAFANVVERAKDEIVVIDTAPSGHTLLLLDATEAYHREIAHSAGEVPASVQRLLPRLRDPKETAIVIVTLAETTPVFESERLAKDLKRAGIVPTWWVINQSLMITQTENVLLKTRARAEHTWINRIAKDSGHRFVVVPWLEKGMKVQGLKIS</sequence>
<evidence type="ECO:0000256" key="1">
    <source>
        <dbReference type="ARBA" id="ARBA00011040"/>
    </source>
</evidence>
<dbReference type="GO" id="GO:0016887">
    <property type="term" value="F:ATP hydrolysis activity"/>
    <property type="evidence" value="ECO:0007669"/>
    <property type="project" value="InterPro"/>
</dbReference>
<dbReference type="InterPro" id="IPR027541">
    <property type="entry name" value="Ars_ATPase"/>
</dbReference>
<feature type="domain" description="AAA+ ATPase" evidence="2">
    <location>
        <begin position="12"/>
        <end position="231"/>
    </location>
</feature>
<protein>
    <submittedName>
        <fullName evidence="3">Arsenical pump-driving ATPase</fullName>
    </submittedName>
</protein>
<dbReference type="RefSeq" id="WP_139693286.1">
    <property type="nucleotide sequence ID" value="NZ_AP021853.1"/>
</dbReference>
<comment type="similarity">
    <text evidence="1">Belongs to the arsA ATPase family.</text>
</comment>
<evidence type="ECO:0000259" key="2">
    <source>
        <dbReference type="SMART" id="SM00382"/>
    </source>
</evidence>
<dbReference type="InterPro" id="IPR025723">
    <property type="entry name" value="ArsA/GET3_ATPase-like"/>
</dbReference>
<reference evidence="3 4" key="1">
    <citation type="submission" date="2019-09" db="EMBL/GenBank/DDBJ databases">
        <title>Complete genome sequence of Sporolactobacillus terrae 70-3.</title>
        <authorList>
            <person name="Tanaka N."/>
            <person name="Shiwa Y."/>
            <person name="Fujita N."/>
            <person name="Tanasupawat S."/>
        </authorList>
    </citation>
    <scope>NUCLEOTIDE SEQUENCE [LARGE SCALE GENOMIC DNA]</scope>
    <source>
        <strain evidence="3 4">70-3</strain>
    </source>
</reference>
<gene>
    <name evidence="3" type="ORF">St703_02940</name>
</gene>
<dbReference type="PIRSF" id="PIRSF001327">
    <property type="entry name" value="Arsenical_pump-driving_ATPase"/>
    <property type="match status" value="1"/>
</dbReference>
<dbReference type="InterPro" id="IPR027417">
    <property type="entry name" value="P-loop_NTPase"/>
</dbReference>
<dbReference type="Gene3D" id="3.40.50.300">
    <property type="entry name" value="P-loop containing nucleotide triphosphate hydrolases"/>
    <property type="match status" value="2"/>
</dbReference>